<evidence type="ECO:0000313" key="4">
    <source>
        <dbReference type="Proteomes" id="UP000028607"/>
    </source>
</evidence>
<dbReference type="RefSeq" id="WP_038145355.1">
    <property type="nucleotide sequence ID" value="NZ_AQRC01000005.1"/>
</dbReference>
<proteinExistence type="predicted"/>
<dbReference type="Gene3D" id="2.40.160.20">
    <property type="match status" value="1"/>
</dbReference>
<dbReference type="Pfam" id="PF13505">
    <property type="entry name" value="OMP_b-brl"/>
    <property type="match status" value="1"/>
</dbReference>
<gene>
    <name evidence="3" type="ORF">DW2_08417</name>
</gene>
<dbReference type="AlphaFoldDB" id="A0A085TXJ2"/>
<sequence length="262" mass="27037">MNVETIVAGALVVGVLAGAPAIAPAQTAGGIFGLGSASVTFGPYVRLEAGSLATDFSDGHWLPPGYPTDPRVDFDLADGHTGFGGIAVGYDWMNGFRGDVSVIKTGRSDATGPHTTPGPHADITEASVSTTALMGNLFYSPLEQRGVNSRVQPFVVGGIGLANNRVSSWTRTNSSTTPVTRSFEGDNNTDLAVSVGVGVSVQLTPPGEHPAILELAYRYYHFGTANGGSVPLAGGSEPVEPLTFDNNAGVVSLSLRIPLNRL</sequence>
<dbReference type="STRING" id="1317124.DW2_08417"/>
<accession>A0A085TXJ2</accession>
<dbReference type="OrthoDB" id="7842578at2"/>
<evidence type="ECO:0000313" key="3">
    <source>
        <dbReference type="EMBL" id="KFE35439.1"/>
    </source>
</evidence>
<evidence type="ECO:0000259" key="2">
    <source>
        <dbReference type="Pfam" id="PF13505"/>
    </source>
</evidence>
<evidence type="ECO:0000256" key="1">
    <source>
        <dbReference type="ARBA" id="ARBA00022729"/>
    </source>
</evidence>
<dbReference type="InterPro" id="IPR011250">
    <property type="entry name" value="OMP/PagP_B-barrel"/>
</dbReference>
<feature type="domain" description="Outer membrane protein beta-barrel" evidence="2">
    <location>
        <begin position="27"/>
        <end position="226"/>
    </location>
</feature>
<keyword evidence="1" id="KW-0732">Signal</keyword>
<dbReference type="SUPFAM" id="SSF56925">
    <property type="entry name" value="OMPA-like"/>
    <property type="match status" value="1"/>
</dbReference>
<dbReference type="Proteomes" id="UP000028607">
    <property type="component" value="Unassembled WGS sequence"/>
</dbReference>
<dbReference type="EMBL" id="AQRC01000005">
    <property type="protein sequence ID" value="KFE35439.1"/>
    <property type="molecule type" value="Genomic_DNA"/>
</dbReference>
<comment type="caution">
    <text evidence="3">The sequence shown here is derived from an EMBL/GenBank/DDBJ whole genome shotgun (WGS) entry which is preliminary data.</text>
</comment>
<protein>
    <recommendedName>
        <fullName evidence="2">Outer membrane protein beta-barrel domain-containing protein</fullName>
    </recommendedName>
</protein>
<dbReference type="InterPro" id="IPR027385">
    <property type="entry name" value="Beta-barrel_OMP"/>
</dbReference>
<name>A0A085TXJ2_9RHOB</name>
<dbReference type="eggNOG" id="COG3637">
    <property type="taxonomic scope" value="Bacteria"/>
</dbReference>
<dbReference type="PATRIC" id="fig|1317124.6.peg.1714"/>
<organism evidence="3 4">
    <name type="scientific">Thioclava atlantica</name>
    <dbReference type="NCBI Taxonomy" id="1317124"/>
    <lineage>
        <taxon>Bacteria</taxon>
        <taxon>Pseudomonadati</taxon>
        <taxon>Pseudomonadota</taxon>
        <taxon>Alphaproteobacteria</taxon>
        <taxon>Rhodobacterales</taxon>
        <taxon>Paracoccaceae</taxon>
        <taxon>Thioclava</taxon>
    </lineage>
</organism>
<keyword evidence="4" id="KW-1185">Reference proteome</keyword>
<reference evidence="3 4" key="2">
    <citation type="journal article" date="2015" name="Antonie Van Leeuwenhoek">
        <title>Thioclava indica sp. nov., isolated from surface seawater of the Indian Ocean.</title>
        <authorList>
            <person name="Liu Y."/>
            <person name="Lai Q."/>
            <person name="Du J."/>
            <person name="Xu H."/>
            <person name="Jiang L."/>
            <person name="Shao Z."/>
        </authorList>
    </citation>
    <scope>NUCLEOTIDE SEQUENCE [LARGE SCALE GENOMIC DNA]</scope>
    <source>
        <strain evidence="3 4">13D2W-2</strain>
    </source>
</reference>
<reference evidence="4" key="1">
    <citation type="submission" date="2013-04" db="EMBL/GenBank/DDBJ databases">
        <title>Thioclava sp. 13D2W-2 Genome Sequencing.</title>
        <authorList>
            <person name="Lai Q."/>
            <person name="Li G."/>
            <person name="Shao Z."/>
        </authorList>
    </citation>
    <scope>NUCLEOTIDE SEQUENCE [LARGE SCALE GENOMIC DNA]</scope>
    <source>
        <strain evidence="4">13D2W-2</strain>
    </source>
</reference>